<evidence type="ECO:0000256" key="7">
    <source>
        <dbReference type="ARBA" id="ARBA00022519"/>
    </source>
</evidence>
<keyword evidence="13 22" id="KW-0067">ATP-binding</keyword>
<keyword evidence="14 23" id="KW-0460">Magnesium</keyword>
<feature type="binding site" evidence="22">
    <location>
        <begin position="97"/>
        <end position="99"/>
    </location>
    <ligand>
        <name>ATP</name>
        <dbReference type="ChEBI" id="CHEBI:30616"/>
    </ligand>
</feature>
<dbReference type="InterPro" id="IPR000829">
    <property type="entry name" value="DAGK"/>
</dbReference>
<evidence type="ECO:0000256" key="21">
    <source>
        <dbReference type="PIRSR" id="PIRSR600829-2"/>
    </source>
</evidence>
<dbReference type="GO" id="GO:0046872">
    <property type="term" value="F:metal ion binding"/>
    <property type="evidence" value="ECO:0007669"/>
    <property type="project" value="UniProtKB-KW"/>
</dbReference>
<feature type="active site" description="Proton acceptor" evidence="20">
    <location>
        <position position="81"/>
    </location>
</feature>
<protein>
    <recommendedName>
        <fullName evidence="4 24">Diacylglycerol kinase</fullName>
        <ecNumber evidence="3 24">2.7.1.107</ecNumber>
    </recommendedName>
</protein>
<feature type="binding site" evidence="21">
    <location>
        <position position="22"/>
    </location>
    <ligand>
        <name>substrate</name>
    </ligand>
</feature>
<comment type="subcellular location">
    <subcellularLocation>
        <location evidence="1 24">Cell inner membrane</location>
        <topology evidence="1 24">Multi-pass membrane protein</topology>
    </subcellularLocation>
</comment>
<keyword evidence="6" id="KW-0444">Lipid biosynthesis</keyword>
<evidence type="ECO:0000256" key="20">
    <source>
        <dbReference type="PIRSR" id="PIRSR600829-1"/>
    </source>
</evidence>
<feature type="binding site" evidence="21">
    <location>
        <begin position="42"/>
        <end position="46"/>
    </location>
    <ligand>
        <name>substrate</name>
    </ligand>
</feature>
<comment type="caution">
    <text evidence="24">Lacks conserved residue(s) required for the propagation of feature annotation.</text>
</comment>
<feature type="binding site" evidence="22">
    <location>
        <position position="22"/>
    </location>
    <ligand>
        <name>ATP</name>
        <dbReference type="ChEBI" id="CHEBI:30616"/>
    </ligand>
</feature>
<feature type="binding site" evidence="22">
    <location>
        <position position="29"/>
    </location>
    <ligand>
        <name>ATP</name>
        <dbReference type="ChEBI" id="CHEBI:30616"/>
    </ligand>
</feature>
<comment type="caution">
    <text evidence="25">The sequence shown here is derived from an EMBL/GenBank/DDBJ whole genome shotgun (WGS) entry which is preliminary data.</text>
</comment>
<evidence type="ECO:0000256" key="13">
    <source>
        <dbReference type="ARBA" id="ARBA00022840"/>
    </source>
</evidence>
<dbReference type="CDD" id="cd14264">
    <property type="entry name" value="DAGK_IM"/>
    <property type="match status" value="1"/>
</dbReference>
<accession>A0A4Z0BZE4</accession>
<gene>
    <name evidence="25" type="ORF">EZ242_02925</name>
</gene>
<keyword evidence="19 24" id="KW-1208">Phospholipid metabolism</keyword>
<dbReference type="AlphaFoldDB" id="A0A4Z0BZE4"/>
<feature type="binding site" evidence="22">
    <location>
        <begin position="106"/>
        <end position="107"/>
    </location>
    <ligand>
        <name>ATP</name>
        <dbReference type="ChEBI" id="CHEBI:30616"/>
    </ligand>
</feature>
<evidence type="ECO:0000256" key="6">
    <source>
        <dbReference type="ARBA" id="ARBA00022516"/>
    </source>
</evidence>
<evidence type="ECO:0000256" key="5">
    <source>
        <dbReference type="ARBA" id="ARBA00022475"/>
    </source>
</evidence>
<evidence type="ECO:0000256" key="10">
    <source>
        <dbReference type="ARBA" id="ARBA00022723"/>
    </source>
</evidence>
<dbReference type="EC" id="2.7.1.107" evidence="3 24"/>
<dbReference type="OrthoDB" id="9796011at2"/>
<proteinExistence type="inferred from homology"/>
<evidence type="ECO:0000256" key="16">
    <source>
        <dbReference type="ARBA" id="ARBA00023098"/>
    </source>
</evidence>
<evidence type="ECO:0000256" key="11">
    <source>
        <dbReference type="ARBA" id="ARBA00022741"/>
    </source>
</evidence>
<dbReference type="InterPro" id="IPR033718">
    <property type="entry name" value="DAGK_prok"/>
</dbReference>
<feature type="binding site" evidence="22">
    <location>
        <position position="88"/>
    </location>
    <ligand>
        <name>ATP</name>
        <dbReference type="ChEBI" id="CHEBI:30616"/>
    </ligand>
</feature>
<feature type="transmembrane region" description="Helical" evidence="24">
    <location>
        <begin position="20"/>
        <end position="38"/>
    </location>
</feature>
<dbReference type="PANTHER" id="PTHR34299:SF1">
    <property type="entry name" value="DIACYLGLYCEROL KINASE"/>
    <property type="match status" value="1"/>
</dbReference>
<dbReference type="Proteomes" id="UP000297564">
    <property type="component" value="Unassembled WGS sequence"/>
</dbReference>
<dbReference type="GO" id="GO:0006654">
    <property type="term" value="P:phosphatidic acid biosynthetic process"/>
    <property type="evidence" value="ECO:0007669"/>
    <property type="project" value="InterPro"/>
</dbReference>
<keyword evidence="26" id="KW-1185">Reference proteome</keyword>
<keyword evidence="8 24" id="KW-0808">Transferase</keyword>
<evidence type="ECO:0000256" key="9">
    <source>
        <dbReference type="ARBA" id="ARBA00022692"/>
    </source>
</evidence>
<evidence type="ECO:0000256" key="24">
    <source>
        <dbReference type="RuleBase" id="RU363065"/>
    </source>
</evidence>
<evidence type="ECO:0000313" key="26">
    <source>
        <dbReference type="Proteomes" id="UP000297564"/>
    </source>
</evidence>
<feature type="binding site" evidence="21">
    <location>
        <position position="110"/>
    </location>
    <ligand>
        <name>substrate</name>
    </ligand>
</feature>
<evidence type="ECO:0000256" key="23">
    <source>
        <dbReference type="PIRSR" id="PIRSR600829-4"/>
    </source>
</evidence>
<keyword evidence="11 22" id="KW-0547">Nucleotide-binding</keyword>
<keyword evidence="10 23" id="KW-0479">Metal-binding</keyword>
<comment type="function">
    <text evidence="24">Catalyzes the ATP-dependent phosphorylation of sn-l,2-diacylglycerol (DAG) to phosphatidic acid. Involved in the recycling of diacylglycerol produced as a by-product during membrane-derived oligosaccharide (MDO) biosynthesis.</text>
</comment>
<feature type="binding site" evidence="21">
    <location>
        <begin position="124"/>
        <end position="129"/>
    </location>
    <ligand>
        <name>substrate</name>
    </ligand>
</feature>
<dbReference type="Pfam" id="PF01219">
    <property type="entry name" value="DAGK_prokar"/>
    <property type="match status" value="1"/>
</dbReference>
<keyword evidence="17 24" id="KW-0472">Membrane</keyword>
<comment type="similarity">
    <text evidence="2 24">Belongs to the bacterial diacylglycerol kinase family.</text>
</comment>
<organism evidence="25 26">
    <name type="scientific">Ramlibacter rhizophilus</name>
    <dbReference type="NCBI Taxonomy" id="1781167"/>
    <lineage>
        <taxon>Bacteria</taxon>
        <taxon>Pseudomonadati</taxon>
        <taxon>Pseudomonadota</taxon>
        <taxon>Betaproteobacteria</taxon>
        <taxon>Burkholderiales</taxon>
        <taxon>Comamonadaceae</taxon>
        <taxon>Ramlibacter</taxon>
    </lineage>
</organism>
<evidence type="ECO:0000256" key="3">
    <source>
        <dbReference type="ARBA" id="ARBA00012133"/>
    </source>
</evidence>
<keyword evidence="9 24" id="KW-0812">Transmembrane</keyword>
<evidence type="ECO:0000256" key="19">
    <source>
        <dbReference type="ARBA" id="ARBA00023264"/>
    </source>
</evidence>
<evidence type="ECO:0000256" key="1">
    <source>
        <dbReference type="ARBA" id="ARBA00004429"/>
    </source>
</evidence>
<dbReference type="EMBL" id="SMLL01000001">
    <property type="protein sequence ID" value="TFZ04717.1"/>
    <property type="molecule type" value="Genomic_DNA"/>
</dbReference>
<sequence>MSSPPQAVPQVPPQKRRTGVVRVWYAFGYSLMGLRAAWGETAFRQEAIAAFVLLPLAFWLGRSWVETALLAGSVLLVMIVELLNTSIETAIDRIGPEWHQLSKQAKDMGSAAVLLSLLLAGGIWVAALWQAVGAIR</sequence>
<feature type="binding site" evidence="21">
    <location>
        <position position="81"/>
    </location>
    <ligand>
        <name>substrate</name>
    </ligand>
</feature>
<keyword evidence="7 24" id="KW-0997">Cell inner membrane</keyword>
<keyword evidence="16 24" id="KW-0443">Lipid metabolism</keyword>
<keyword evidence="15 24" id="KW-1133">Transmembrane helix</keyword>
<feature type="binding site" evidence="23">
    <location>
        <position position="40"/>
    </location>
    <ligand>
        <name>a divalent metal cation</name>
        <dbReference type="ChEBI" id="CHEBI:60240"/>
    </ligand>
</feature>
<dbReference type="InterPro" id="IPR036945">
    <property type="entry name" value="DAGK_sf"/>
</dbReference>
<evidence type="ECO:0000256" key="2">
    <source>
        <dbReference type="ARBA" id="ARBA00005967"/>
    </source>
</evidence>
<dbReference type="GO" id="GO:0005886">
    <property type="term" value="C:plasma membrane"/>
    <property type="evidence" value="ECO:0007669"/>
    <property type="project" value="UniProtKB-SubCell"/>
</dbReference>
<evidence type="ECO:0000256" key="22">
    <source>
        <dbReference type="PIRSR" id="PIRSR600829-3"/>
    </source>
</evidence>
<comment type="cofactor">
    <cofactor evidence="23">
        <name>Mg(2+)</name>
        <dbReference type="ChEBI" id="CHEBI:18420"/>
    </cofactor>
    <text evidence="23">Mn(2+), Zn(2+), Cd(2+) and Co(2+) support activity to lesser extents.</text>
</comment>
<comment type="catalytic activity">
    <reaction evidence="24">
        <text>a 1,2-diacyl-sn-glycerol + ATP = a 1,2-diacyl-sn-glycero-3-phosphate + ADP + H(+)</text>
        <dbReference type="Rhea" id="RHEA:10272"/>
        <dbReference type="ChEBI" id="CHEBI:15378"/>
        <dbReference type="ChEBI" id="CHEBI:17815"/>
        <dbReference type="ChEBI" id="CHEBI:30616"/>
        <dbReference type="ChEBI" id="CHEBI:58608"/>
        <dbReference type="ChEBI" id="CHEBI:456216"/>
        <dbReference type="EC" id="2.7.1.107"/>
    </reaction>
</comment>
<evidence type="ECO:0000256" key="4">
    <source>
        <dbReference type="ARBA" id="ARBA00017575"/>
    </source>
</evidence>
<feature type="binding site" evidence="22">
    <location>
        <position position="40"/>
    </location>
    <ligand>
        <name>ATP</name>
        <dbReference type="ChEBI" id="CHEBI:30616"/>
    </ligand>
</feature>
<feature type="transmembrane region" description="Helical" evidence="24">
    <location>
        <begin position="47"/>
        <end position="65"/>
    </location>
</feature>
<feature type="binding site" evidence="23">
    <location>
        <position position="88"/>
    </location>
    <ligand>
        <name>a divalent metal cation</name>
        <dbReference type="ChEBI" id="CHEBI:60240"/>
    </ligand>
</feature>
<evidence type="ECO:0000256" key="18">
    <source>
        <dbReference type="ARBA" id="ARBA00023209"/>
    </source>
</evidence>
<feature type="transmembrane region" description="Helical" evidence="24">
    <location>
        <begin position="112"/>
        <end position="132"/>
    </location>
</feature>
<evidence type="ECO:0000256" key="12">
    <source>
        <dbReference type="ARBA" id="ARBA00022777"/>
    </source>
</evidence>
<dbReference type="Gene3D" id="1.10.287.3610">
    <property type="match status" value="1"/>
</dbReference>
<dbReference type="RefSeq" id="WP_135283599.1">
    <property type="nucleotide sequence ID" value="NZ_SMLL01000001.1"/>
</dbReference>
<dbReference type="GO" id="GO:0005524">
    <property type="term" value="F:ATP binding"/>
    <property type="evidence" value="ECO:0007669"/>
    <property type="project" value="UniProtKB-KW"/>
</dbReference>
<name>A0A4Z0BZE4_9BURK</name>
<dbReference type="PANTHER" id="PTHR34299">
    <property type="entry name" value="DIACYLGLYCEROL KINASE"/>
    <property type="match status" value="1"/>
</dbReference>
<keyword evidence="12 24" id="KW-0418">Kinase</keyword>
<evidence type="ECO:0000256" key="8">
    <source>
        <dbReference type="ARBA" id="ARBA00022679"/>
    </source>
</evidence>
<dbReference type="GO" id="GO:0004143">
    <property type="term" value="F:ATP-dependent diacylglycerol kinase activity"/>
    <property type="evidence" value="ECO:0007669"/>
    <property type="project" value="UniProtKB-EC"/>
</dbReference>
<evidence type="ECO:0000313" key="25">
    <source>
        <dbReference type="EMBL" id="TFZ04717.1"/>
    </source>
</evidence>
<keyword evidence="5" id="KW-1003">Cell membrane</keyword>
<evidence type="ECO:0000256" key="17">
    <source>
        <dbReference type="ARBA" id="ARBA00023136"/>
    </source>
</evidence>
<feature type="binding site" evidence="21">
    <location>
        <begin position="35"/>
        <end position="38"/>
    </location>
    <ligand>
        <name>substrate</name>
    </ligand>
</feature>
<keyword evidence="18" id="KW-0594">Phospholipid biosynthesis</keyword>
<evidence type="ECO:0000256" key="15">
    <source>
        <dbReference type="ARBA" id="ARBA00022989"/>
    </source>
</evidence>
<reference evidence="25 26" key="1">
    <citation type="submission" date="2019-03" db="EMBL/GenBank/DDBJ databases">
        <title>Ramlibacter rhizophilus CCTCC AB2015357, whole genome shotgun sequence.</title>
        <authorList>
            <person name="Zhang X."/>
            <person name="Feng G."/>
            <person name="Zhu H."/>
        </authorList>
    </citation>
    <scope>NUCLEOTIDE SEQUENCE [LARGE SCALE GENOMIC DNA]</scope>
    <source>
        <strain evidence="25 26">CCTCC AB2015357</strain>
    </source>
</reference>
<feature type="transmembrane region" description="Helical" evidence="24">
    <location>
        <begin position="71"/>
        <end position="91"/>
    </location>
</feature>
<evidence type="ECO:0000256" key="14">
    <source>
        <dbReference type="ARBA" id="ARBA00022842"/>
    </source>
</evidence>